<dbReference type="EMBL" id="QRUD01000135">
    <property type="protein sequence ID" value="RGR30376.1"/>
    <property type="molecule type" value="Genomic_DNA"/>
</dbReference>
<proteinExistence type="predicted"/>
<organism evidence="2 3">
    <name type="scientific">Phocaeicola vulgatus</name>
    <name type="common">Bacteroides vulgatus</name>
    <dbReference type="NCBI Taxonomy" id="821"/>
    <lineage>
        <taxon>Bacteria</taxon>
        <taxon>Pseudomonadati</taxon>
        <taxon>Bacteroidota</taxon>
        <taxon>Bacteroidia</taxon>
        <taxon>Bacteroidales</taxon>
        <taxon>Bacteroidaceae</taxon>
        <taxon>Phocaeicola</taxon>
    </lineage>
</organism>
<evidence type="ECO:0000313" key="3">
    <source>
        <dbReference type="Proteomes" id="UP000266497"/>
    </source>
</evidence>
<protein>
    <submittedName>
        <fullName evidence="2">Clindamycin resistance transfer factor BtgB</fullName>
    </submittedName>
</protein>
<feature type="region of interest" description="Disordered" evidence="1">
    <location>
        <begin position="152"/>
        <end position="174"/>
    </location>
</feature>
<name>A0A395UK29_PHOVU</name>
<dbReference type="RefSeq" id="WP_117894016.1">
    <property type="nucleotide sequence ID" value="NZ_QRUD01000135.1"/>
</dbReference>
<feature type="compositionally biased region" description="Basic and acidic residues" evidence="1">
    <location>
        <begin position="279"/>
        <end position="289"/>
    </location>
</feature>
<evidence type="ECO:0000256" key="1">
    <source>
        <dbReference type="SAM" id="MobiDB-lite"/>
    </source>
</evidence>
<feature type="region of interest" description="Disordered" evidence="1">
    <location>
        <begin position="242"/>
        <end position="299"/>
    </location>
</feature>
<dbReference type="Pfam" id="PF18976">
    <property type="entry name" value="DUF5712"/>
    <property type="match status" value="1"/>
</dbReference>
<evidence type="ECO:0000313" key="2">
    <source>
        <dbReference type="EMBL" id="RGR30376.1"/>
    </source>
</evidence>
<reference evidence="2 3" key="1">
    <citation type="submission" date="2018-08" db="EMBL/GenBank/DDBJ databases">
        <title>A genome reference for cultivated species of the human gut microbiota.</title>
        <authorList>
            <person name="Zou Y."/>
            <person name="Xue W."/>
            <person name="Luo G."/>
        </authorList>
    </citation>
    <scope>NUCLEOTIDE SEQUENCE [LARGE SCALE GENOMIC DNA]</scope>
    <source>
        <strain evidence="2 3">AF25-30LB</strain>
    </source>
</reference>
<comment type="caution">
    <text evidence="2">The sequence shown here is derived from an EMBL/GenBank/DDBJ whole genome shotgun (WGS) entry which is preliminary data.</text>
</comment>
<dbReference type="Proteomes" id="UP000266497">
    <property type="component" value="Unassembled WGS sequence"/>
</dbReference>
<dbReference type="InterPro" id="IPR043766">
    <property type="entry name" value="BfmA-like"/>
</dbReference>
<dbReference type="AlphaFoldDB" id="A0A395UK29"/>
<gene>
    <name evidence="2" type="ORF">DWY53_23060</name>
</gene>
<sequence>MNIKIQGGGSGTYANTGSCTGVTTYLQHEDLERMKNGREVQPFFNNSRDYISAQEVTFKIDNNKAKLSRNDAKFYVITVSPSSRELEKMGKTEKEQAEAMRRYVRDDVMQHYAEGFGKGLNKEDIEYYGKIHFERKGADRYDMHAHIIVSRKDRSNTRKLSPKTNHTGKKNCGNVKGGFDRTDFFRKCETSFDKRTGYDRAPEQTFDYLNTMKNGSPKEIFQKKEWAERVNHERLEKMKAEWSRDLQEPHQEQGREEIQQQGNSISQVPDIDQAPLRKKQLEEELDQPRKRSRGFGMGM</sequence>
<accession>A0A395UK29</accession>
<feature type="compositionally biased region" description="Basic and acidic residues" evidence="1">
    <location>
        <begin position="242"/>
        <end position="258"/>
    </location>
</feature>